<dbReference type="Gene3D" id="1.10.1660.10">
    <property type="match status" value="1"/>
</dbReference>
<sequence>MTDLIAETVCQFLDDHTLDIEALARACAVSPQWVSAHVEAGFLDLAPGSPPGRWTFASASLVRARRLAELERMFDAPPEIAALTADLIEEVQRLRERLRALGLED</sequence>
<name>A0A3N4U3R8_9BURK</name>
<evidence type="ECO:0000313" key="2">
    <source>
        <dbReference type="Proteomes" id="UP000272193"/>
    </source>
</evidence>
<evidence type="ECO:0000313" key="1">
    <source>
        <dbReference type="EMBL" id="RPE65082.1"/>
    </source>
</evidence>
<organism evidence="1 2">
    <name type="scientific">Tibeticola sediminis</name>
    <dbReference type="NCBI Taxonomy" id="1917811"/>
    <lineage>
        <taxon>Bacteria</taxon>
        <taxon>Pseudomonadati</taxon>
        <taxon>Pseudomonadota</taxon>
        <taxon>Betaproteobacteria</taxon>
        <taxon>Burkholderiales</taxon>
        <taxon>Comamonadaceae</taxon>
        <taxon>Tibeticola</taxon>
    </lineage>
</organism>
<dbReference type="AlphaFoldDB" id="A0A3N4U3R8"/>
<comment type="caution">
    <text evidence="1">The sequence shown here is derived from an EMBL/GenBank/DDBJ whole genome shotgun (WGS) entry which is preliminary data.</text>
</comment>
<dbReference type="Proteomes" id="UP000272193">
    <property type="component" value="Unassembled WGS sequence"/>
</dbReference>
<dbReference type="OrthoDB" id="9799091at2"/>
<dbReference type="EMBL" id="RKQL01000005">
    <property type="protein sequence ID" value="RPE65082.1"/>
    <property type="molecule type" value="Genomic_DNA"/>
</dbReference>
<proteinExistence type="predicted"/>
<reference evidence="1 2" key="1">
    <citation type="submission" date="2018-11" db="EMBL/GenBank/DDBJ databases">
        <title>Genomic Encyclopedia of Type Strains, Phase IV (KMG-IV): sequencing the most valuable type-strain genomes for metagenomic binning, comparative biology and taxonomic classification.</title>
        <authorList>
            <person name="Goeker M."/>
        </authorList>
    </citation>
    <scope>NUCLEOTIDE SEQUENCE [LARGE SCALE GENOMIC DNA]</scope>
    <source>
        <strain evidence="1 2">DSM 101684</strain>
    </source>
</reference>
<keyword evidence="2" id="KW-1185">Reference proteome</keyword>
<accession>A0A3N4U3R8</accession>
<protein>
    <submittedName>
        <fullName evidence="1">Chaperone modulatory protein CbpM</fullName>
    </submittedName>
</protein>
<gene>
    <name evidence="1" type="ORF">EDC62_2208</name>
</gene>
<dbReference type="RefSeq" id="WP_124223650.1">
    <property type="nucleotide sequence ID" value="NZ_RKQL01000005.1"/>
</dbReference>